<dbReference type="RefSeq" id="WP_114018237.1">
    <property type="nucleotide sequence ID" value="NZ_QOIM01000042.1"/>
</dbReference>
<evidence type="ECO:0000313" key="1">
    <source>
        <dbReference type="EMBL" id="RCG14672.1"/>
    </source>
</evidence>
<name>A0A367EAB8_9ACTN</name>
<protein>
    <submittedName>
        <fullName evidence="1">Extracellular solute-binding protein</fullName>
    </submittedName>
</protein>
<dbReference type="Proteomes" id="UP000253507">
    <property type="component" value="Unassembled WGS sequence"/>
</dbReference>
<evidence type="ECO:0000313" key="2">
    <source>
        <dbReference type="Proteomes" id="UP000253507"/>
    </source>
</evidence>
<sequence length="422" mass="45180">MHRRQFLLGASSLATATGLGLTGCSADGGEQKLTVLASSYDKSVGSGITDQWSDVVKAFGKKHPDIEVDLQLVPFTRIDKELAKRVKEGNPPDISQGNVFAGYAEDGRLFPASDVFKIPVQADFITSFAQAGEVNFAQYGIPFLASTPRLFYNTALFEKAGISGPPRSWEELRTAAQALKRAGVPTPYGLALGPEAAEDEALAWMLAADGGYASTAGYDFVKTENVHALTWLRARMVAKGLAGAHPEKLTRTKAYEGFLKGRIGMLNAHPVLLGTAQKAGFPYAHAAFPKEDGGAAPPVGLSDWLMAFTAGGRREQSAAFLNFLYQVTSVRQYGSGQGTLPVTVSGSRALREDPSGKPLRRFIDQMPDAEFQPVGRTSWPTVRTRVQGSVGKAVDPHGPSPRAVLDALQKAADEADRAARRD</sequence>
<dbReference type="InterPro" id="IPR050490">
    <property type="entry name" value="Bact_solute-bd_prot1"/>
</dbReference>
<organism evidence="1 2">
    <name type="scientific">Streptomyces reniochalinae</name>
    <dbReference type="NCBI Taxonomy" id="2250578"/>
    <lineage>
        <taxon>Bacteria</taxon>
        <taxon>Bacillati</taxon>
        <taxon>Actinomycetota</taxon>
        <taxon>Actinomycetes</taxon>
        <taxon>Kitasatosporales</taxon>
        <taxon>Streptomycetaceae</taxon>
        <taxon>Streptomyces</taxon>
    </lineage>
</organism>
<dbReference type="Pfam" id="PF01547">
    <property type="entry name" value="SBP_bac_1"/>
    <property type="match status" value="1"/>
</dbReference>
<dbReference type="PROSITE" id="PS51257">
    <property type="entry name" value="PROKAR_LIPOPROTEIN"/>
    <property type="match status" value="1"/>
</dbReference>
<gene>
    <name evidence="1" type="ORF">DQ392_26505</name>
</gene>
<dbReference type="PANTHER" id="PTHR43649">
    <property type="entry name" value="ARABINOSE-BINDING PROTEIN-RELATED"/>
    <property type="match status" value="1"/>
</dbReference>
<keyword evidence="2" id="KW-1185">Reference proteome</keyword>
<accession>A0A367EAB8</accession>
<dbReference type="AlphaFoldDB" id="A0A367EAB8"/>
<dbReference type="OrthoDB" id="2509690at2"/>
<dbReference type="SUPFAM" id="SSF53850">
    <property type="entry name" value="Periplasmic binding protein-like II"/>
    <property type="match status" value="1"/>
</dbReference>
<dbReference type="PANTHER" id="PTHR43649:SF30">
    <property type="entry name" value="ABC TRANSPORTER SUBSTRATE-BINDING PROTEIN"/>
    <property type="match status" value="1"/>
</dbReference>
<dbReference type="EMBL" id="QOIM01000042">
    <property type="protein sequence ID" value="RCG14672.1"/>
    <property type="molecule type" value="Genomic_DNA"/>
</dbReference>
<dbReference type="Gene3D" id="3.40.190.10">
    <property type="entry name" value="Periplasmic binding protein-like II"/>
    <property type="match status" value="2"/>
</dbReference>
<dbReference type="InterPro" id="IPR006059">
    <property type="entry name" value="SBP"/>
</dbReference>
<comment type="caution">
    <text evidence="1">The sequence shown here is derived from an EMBL/GenBank/DDBJ whole genome shotgun (WGS) entry which is preliminary data.</text>
</comment>
<proteinExistence type="predicted"/>
<reference evidence="1 2" key="1">
    <citation type="submission" date="2018-06" db="EMBL/GenBank/DDBJ databases">
        <title>Streptomyces reniochalinae sp. nov. and Streptomyces diacarnus sp. nov. from marine sponges.</title>
        <authorList>
            <person name="Li L."/>
        </authorList>
    </citation>
    <scope>NUCLEOTIDE SEQUENCE [LARGE SCALE GENOMIC DNA]</scope>
    <source>
        <strain evidence="1 2">LHW50302</strain>
    </source>
</reference>